<feature type="region of interest" description="Disordered" evidence="1">
    <location>
        <begin position="1"/>
        <end position="30"/>
    </location>
</feature>
<dbReference type="GeneID" id="76148800"/>
<sequence>MSEQGDPQQHREDGGSVSNPIPTNDHERIRRTKIMNSLDNLDYMMLIATQQKKSIAQVKYELKLRLINGD</sequence>
<dbReference type="Proteomes" id="UP001204833">
    <property type="component" value="Unassembled WGS sequence"/>
</dbReference>
<dbReference type="AlphaFoldDB" id="A0AAD5G0B8"/>
<keyword evidence="3" id="KW-1185">Reference proteome</keyword>
<name>A0AAD5G0B8_9ASCO</name>
<evidence type="ECO:0000313" key="2">
    <source>
        <dbReference type="EMBL" id="KAI5965475.1"/>
    </source>
</evidence>
<evidence type="ECO:0000313" key="3">
    <source>
        <dbReference type="Proteomes" id="UP001204833"/>
    </source>
</evidence>
<protein>
    <submittedName>
        <fullName evidence="2">Uncharacterized protein</fullName>
    </submittedName>
</protein>
<gene>
    <name evidence="2" type="ORF">KGF57_000741</name>
</gene>
<dbReference type="RefSeq" id="XP_051610739.1">
    <property type="nucleotide sequence ID" value="XM_051755241.1"/>
</dbReference>
<proteinExistence type="predicted"/>
<dbReference type="EMBL" id="JAIHNG010000044">
    <property type="protein sequence ID" value="KAI5965475.1"/>
    <property type="molecule type" value="Genomic_DNA"/>
</dbReference>
<comment type="caution">
    <text evidence="2">The sequence shown here is derived from an EMBL/GenBank/DDBJ whole genome shotgun (WGS) entry which is preliminary data.</text>
</comment>
<organism evidence="2 3">
    <name type="scientific">Candida theae</name>
    <dbReference type="NCBI Taxonomy" id="1198502"/>
    <lineage>
        <taxon>Eukaryota</taxon>
        <taxon>Fungi</taxon>
        <taxon>Dikarya</taxon>
        <taxon>Ascomycota</taxon>
        <taxon>Saccharomycotina</taxon>
        <taxon>Pichiomycetes</taxon>
        <taxon>Debaryomycetaceae</taxon>
        <taxon>Candida/Lodderomyces clade</taxon>
        <taxon>Candida</taxon>
    </lineage>
</organism>
<evidence type="ECO:0000256" key="1">
    <source>
        <dbReference type="SAM" id="MobiDB-lite"/>
    </source>
</evidence>
<reference evidence="2 3" key="1">
    <citation type="journal article" date="2022" name="DNA Res.">
        <title>Genome analysis of five recently described species of the CUG-Ser clade uncovers Candida theae as a new hybrid lineage with pathogenic potential in the Candida parapsilosis species complex.</title>
        <authorList>
            <person name="Mixao V."/>
            <person name="Del Olmo V."/>
            <person name="Hegedusova E."/>
            <person name="Saus E."/>
            <person name="Pryszcz L."/>
            <person name="Cillingova A."/>
            <person name="Nosek J."/>
            <person name="Gabaldon T."/>
        </authorList>
    </citation>
    <scope>NUCLEOTIDE SEQUENCE [LARGE SCALE GENOMIC DNA]</scope>
    <source>
        <strain evidence="2 3">CBS 12239</strain>
    </source>
</reference>
<accession>A0AAD5G0B8</accession>